<feature type="transmembrane region" description="Helical" evidence="6">
    <location>
        <begin position="242"/>
        <end position="261"/>
    </location>
</feature>
<dbReference type="InterPro" id="IPR000620">
    <property type="entry name" value="EamA_dom"/>
</dbReference>
<protein>
    <submittedName>
        <fullName evidence="8">Permease of the drug/metabolite transporter (DMT) superfamily</fullName>
    </submittedName>
</protein>
<evidence type="ECO:0000256" key="5">
    <source>
        <dbReference type="ARBA" id="ARBA00023136"/>
    </source>
</evidence>
<dbReference type="SUPFAM" id="SSF103481">
    <property type="entry name" value="Multidrug resistance efflux transporter EmrE"/>
    <property type="match status" value="2"/>
</dbReference>
<comment type="subcellular location">
    <subcellularLocation>
        <location evidence="1">Membrane</location>
        <topology evidence="1">Multi-pass membrane protein</topology>
    </subcellularLocation>
</comment>
<dbReference type="GO" id="GO:0016020">
    <property type="term" value="C:membrane"/>
    <property type="evidence" value="ECO:0007669"/>
    <property type="project" value="UniProtKB-SubCell"/>
</dbReference>
<dbReference type="RefSeq" id="WP_092152655.1">
    <property type="nucleotide sequence ID" value="NZ_FNBX01000002.1"/>
</dbReference>
<feature type="transmembrane region" description="Helical" evidence="6">
    <location>
        <begin position="97"/>
        <end position="118"/>
    </location>
</feature>
<evidence type="ECO:0000256" key="3">
    <source>
        <dbReference type="ARBA" id="ARBA00022692"/>
    </source>
</evidence>
<dbReference type="InterPro" id="IPR037185">
    <property type="entry name" value="EmrE-like"/>
</dbReference>
<dbReference type="PANTHER" id="PTHR32322">
    <property type="entry name" value="INNER MEMBRANE TRANSPORTER"/>
    <property type="match status" value="1"/>
</dbReference>
<feature type="transmembrane region" description="Helical" evidence="6">
    <location>
        <begin position="69"/>
        <end position="91"/>
    </location>
</feature>
<evidence type="ECO:0000313" key="8">
    <source>
        <dbReference type="EMBL" id="SDF17505.1"/>
    </source>
</evidence>
<feature type="transmembrane region" description="Helical" evidence="6">
    <location>
        <begin position="42"/>
        <end position="62"/>
    </location>
</feature>
<feature type="transmembrane region" description="Helical" evidence="6">
    <location>
        <begin position="212"/>
        <end position="230"/>
    </location>
</feature>
<gene>
    <name evidence="8" type="ORF">SAMN05192586_102113</name>
</gene>
<dbReference type="Gene3D" id="1.10.3730.20">
    <property type="match status" value="1"/>
</dbReference>
<name>A0A1G7IY10_9BACT</name>
<keyword evidence="4 6" id="KW-1133">Transmembrane helix</keyword>
<dbReference type="PANTHER" id="PTHR32322:SF2">
    <property type="entry name" value="EAMA DOMAIN-CONTAINING PROTEIN"/>
    <property type="match status" value="1"/>
</dbReference>
<evidence type="ECO:0000259" key="7">
    <source>
        <dbReference type="Pfam" id="PF00892"/>
    </source>
</evidence>
<keyword evidence="3 6" id="KW-0812">Transmembrane</keyword>
<comment type="similarity">
    <text evidence="2">Belongs to the EamA transporter family.</text>
</comment>
<proteinExistence type="inferred from homology"/>
<evidence type="ECO:0000313" key="9">
    <source>
        <dbReference type="Proteomes" id="UP000199355"/>
    </source>
</evidence>
<dbReference type="Proteomes" id="UP000199355">
    <property type="component" value="Unassembled WGS sequence"/>
</dbReference>
<keyword evidence="5 6" id="KW-0472">Membrane</keyword>
<feature type="transmembrane region" description="Helical" evidence="6">
    <location>
        <begin position="267"/>
        <end position="285"/>
    </location>
</feature>
<dbReference type="STRING" id="571438.SAMN05192586_102113"/>
<dbReference type="InterPro" id="IPR050638">
    <property type="entry name" value="AA-Vitamin_Transporters"/>
</dbReference>
<dbReference type="AlphaFoldDB" id="A0A1G7IY10"/>
<dbReference type="OrthoDB" id="6707571at2"/>
<feature type="transmembrane region" description="Helical" evidence="6">
    <location>
        <begin position="180"/>
        <end position="200"/>
    </location>
</feature>
<evidence type="ECO:0000256" key="2">
    <source>
        <dbReference type="ARBA" id="ARBA00007362"/>
    </source>
</evidence>
<feature type="transmembrane region" description="Helical" evidence="6">
    <location>
        <begin position="127"/>
        <end position="147"/>
    </location>
</feature>
<dbReference type="EMBL" id="FNBX01000002">
    <property type="protein sequence ID" value="SDF17505.1"/>
    <property type="molecule type" value="Genomic_DNA"/>
</dbReference>
<evidence type="ECO:0000256" key="1">
    <source>
        <dbReference type="ARBA" id="ARBA00004141"/>
    </source>
</evidence>
<dbReference type="Pfam" id="PF00892">
    <property type="entry name" value="EamA"/>
    <property type="match status" value="2"/>
</dbReference>
<evidence type="ECO:0000256" key="6">
    <source>
        <dbReference type="SAM" id="Phobius"/>
    </source>
</evidence>
<evidence type="ECO:0000256" key="4">
    <source>
        <dbReference type="ARBA" id="ARBA00022989"/>
    </source>
</evidence>
<keyword evidence="9" id="KW-1185">Reference proteome</keyword>
<feature type="domain" description="EamA" evidence="7">
    <location>
        <begin position="8"/>
        <end position="140"/>
    </location>
</feature>
<reference evidence="9" key="1">
    <citation type="submission" date="2016-10" db="EMBL/GenBank/DDBJ databases">
        <authorList>
            <person name="Varghese N."/>
            <person name="Submissions S."/>
        </authorList>
    </citation>
    <scope>NUCLEOTIDE SEQUENCE [LARGE SCALE GENOMIC DNA]</scope>
    <source>
        <strain evidence="9">KHC7</strain>
    </source>
</reference>
<feature type="transmembrane region" description="Helical" evidence="6">
    <location>
        <begin position="153"/>
        <end position="173"/>
    </location>
</feature>
<feature type="domain" description="EamA" evidence="7">
    <location>
        <begin position="154"/>
        <end position="284"/>
    </location>
</feature>
<sequence>MRTGGSASGYAWILSAAFLWSLLGPLSKFCLQAGAGPLETAFWRAGLGCALFFLHAWFTGALRVRPRHALIFMAFGVWGVGVFFGAMQYAIKLSGGATAVVLLYTAPVWVAVFSRLLFRERITGRKAAAILTALAGTALVCLSGGSLRGEPSALGIACGLLAGLCYATHYPFYRWWQPRYSTAAIYAFMLLGGILALAPWTPLPPHHAPATWGWLSALGLLTCYLAYICYGQGLQRISLVRAAVTCHLEPVLGTLWCWLFWDESFPPAGWLGGALVLAAVILLSTDGSRE</sequence>
<accession>A0A1G7IY10</accession>
<organism evidence="8 9">
    <name type="scientific">Desulfovibrio legallii</name>
    <dbReference type="NCBI Taxonomy" id="571438"/>
    <lineage>
        <taxon>Bacteria</taxon>
        <taxon>Pseudomonadati</taxon>
        <taxon>Thermodesulfobacteriota</taxon>
        <taxon>Desulfovibrionia</taxon>
        <taxon>Desulfovibrionales</taxon>
        <taxon>Desulfovibrionaceae</taxon>
        <taxon>Desulfovibrio</taxon>
    </lineage>
</organism>